<accession>A0A7J7DXK5</accession>
<evidence type="ECO:0000256" key="6">
    <source>
        <dbReference type="ARBA" id="ARBA00022679"/>
    </source>
</evidence>
<evidence type="ECO:0000313" key="13">
    <source>
        <dbReference type="EMBL" id="KAF5751118.1"/>
    </source>
</evidence>
<evidence type="ECO:0000256" key="4">
    <source>
        <dbReference type="ARBA" id="ARBA00005432"/>
    </source>
</evidence>
<keyword evidence="9" id="KW-0460">Magnesium</keyword>
<dbReference type="AlphaFoldDB" id="A0A7J7DXK5"/>
<keyword evidence="10" id="KW-1133">Transmembrane helix</keyword>
<dbReference type="GO" id="GO:1904423">
    <property type="term" value="C:dehydrodolichyl diphosphate synthase complex"/>
    <property type="evidence" value="ECO:0007669"/>
    <property type="project" value="InterPro"/>
</dbReference>
<evidence type="ECO:0000256" key="1">
    <source>
        <dbReference type="ARBA" id="ARBA00001946"/>
    </source>
</evidence>
<comment type="cofactor">
    <cofactor evidence="1">
        <name>Mg(2+)</name>
        <dbReference type="ChEBI" id="CHEBI:18420"/>
    </cofactor>
</comment>
<dbReference type="PANTHER" id="PTHR21528">
    <property type="entry name" value="DEHYDRODOLICHYL DIPHOSPHATE SYNTHASE COMPLEX SUBUNIT NUS1"/>
    <property type="match status" value="1"/>
</dbReference>
<keyword evidence="6" id="KW-0808">Transferase</keyword>
<comment type="similarity">
    <text evidence="4">Belongs to the UPP synthase family.</text>
</comment>
<dbReference type="InParanoid" id="A0A7J7DXK5"/>
<evidence type="ECO:0000256" key="8">
    <source>
        <dbReference type="ARBA" id="ARBA00022824"/>
    </source>
</evidence>
<evidence type="ECO:0000313" key="14">
    <source>
        <dbReference type="Proteomes" id="UP000593562"/>
    </source>
</evidence>
<evidence type="ECO:0000256" key="7">
    <source>
        <dbReference type="ARBA" id="ARBA00022692"/>
    </source>
</evidence>
<keyword evidence="14" id="KW-1185">Reference proteome</keyword>
<dbReference type="Gene3D" id="3.40.1180.10">
    <property type="entry name" value="Decaprenyl diphosphate synthase-like"/>
    <property type="match status" value="1"/>
</dbReference>
<comment type="caution">
    <text evidence="13">The sequence shown here is derived from an EMBL/GenBank/DDBJ whole genome shotgun (WGS) entry which is preliminary data.</text>
</comment>
<keyword evidence="8" id="KW-0256">Endoplasmic reticulum</keyword>
<dbReference type="GO" id="GO:0045547">
    <property type="term" value="F:ditrans,polycis-polyprenyl diphosphate synthase [(2E,6E)-farnesyl diphosphate specific] activity"/>
    <property type="evidence" value="ECO:0007669"/>
    <property type="project" value="UniProtKB-EC"/>
</dbReference>
<evidence type="ECO:0000256" key="2">
    <source>
        <dbReference type="ARBA" id="ARBA00004586"/>
    </source>
</evidence>
<comment type="subcellular location">
    <subcellularLocation>
        <location evidence="2">Endoplasmic reticulum membrane</location>
    </subcellularLocation>
</comment>
<dbReference type="UniPathway" id="UPA00378"/>
<sequence>MSLESHGTALRGLHRETDSLVRSHYGTFNRGDSPRNNQNEPFERRTRVMDFEAELQKVYAVFARICNLVVRLLWHCLHFLVSLWYFGLHIAEVLESYLISAGIFKRYRALNIHKLRYLAIVVESEDAYQISKVVQLLQWLADIGVTHVCLYDREGILKMSRGSILDKLKNVKLFEDVDENESLTDQQLMTLEFASFSDGKEGLAKAANLLFKEYLKLGGLSREQEEQIFTESHLTEALRTVGFKGPDPDLLLVYGPARCHLGFPAWRIRYTEIVMKNEKPRSLSIYTGSLINEAFLQWI</sequence>
<dbReference type="EMBL" id="JAAARO010000002">
    <property type="protein sequence ID" value="KAF5751118.1"/>
    <property type="molecule type" value="Genomic_DNA"/>
</dbReference>
<dbReference type="GO" id="GO:0005789">
    <property type="term" value="C:endoplasmic reticulum membrane"/>
    <property type="evidence" value="ECO:0007669"/>
    <property type="project" value="UniProtKB-SubCell"/>
</dbReference>
<proteinExistence type="inferred from homology"/>
<name>A0A7J7DXK5_TRIWF</name>
<evidence type="ECO:0000256" key="11">
    <source>
        <dbReference type="ARBA" id="ARBA00023136"/>
    </source>
</evidence>
<organism evidence="13 14">
    <name type="scientific">Tripterygium wilfordii</name>
    <name type="common">Thunder God vine</name>
    <dbReference type="NCBI Taxonomy" id="458696"/>
    <lineage>
        <taxon>Eukaryota</taxon>
        <taxon>Viridiplantae</taxon>
        <taxon>Streptophyta</taxon>
        <taxon>Embryophyta</taxon>
        <taxon>Tracheophyta</taxon>
        <taxon>Spermatophyta</taxon>
        <taxon>Magnoliopsida</taxon>
        <taxon>eudicotyledons</taxon>
        <taxon>Gunneridae</taxon>
        <taxon>Pentapetalae</taxon>
        <taxon>rosids</taxon>
        <taxon>fabids</taxon>
        <taxon>Celastrales</taxon>
        <taxon>Celastraceae</taxon>
        <taxon>Tripterygium</taxon>
    </lineage>
</organism>
<evidence type="ECO:0000256" key="3">
    <source>
        <dbReference type="ARBA" id="ARBA00004922"/>
    </source>
</evidence>
<dbReference type="Proteomes" id="UP000593562">
    <property type="component" value="Unassembled WGS sequence"/>
</dbReference>
<dbReference type="InterPro" id="IPR036424">
    <property type="entry name" value="UPP_synth-like_sf"/>
</dbReference>
<dbReference type="SUPFAM" id="SSF64005">
    <property type="entry name" value="Undecaprenyl diphosphate synthase"/>
    <property type="match status" value="1"/>
</dbReference>
<dbReference type="InterPro" id="IPR038887">
    <property type="entry name" value="Nus1/NgBR"/>
</dbReference>
<reference evidence="13 14" key="1">
    <citation type="journal article" date="2020" name="Nat. Commun.">
        <title>Genome of Tripterygium wilfordii and identification of cytochrome P450 involved in triptolide biosynthesis.</title>
        <authorList>
            <person name="Tu L."/>
            <person name="Su P."/>
            <person name="Zhang Z."/>
            <person name="Gao L."/>
            <person name="Wang J."/>
            <person name="Hu T."/>
            <person name="Zhou J."/>
            <person name="Zhang Y."/>
            <person name="Zhao Y."/>
            <person name="Liu Y."/>
            <person name="Song Y."/>
            <person name="Tong Y."/>
            <person name="Lu Y."/>
            <person name="Yang J."/>
            <person name="Xu C."/>
            <person name="Jia M."/>
            <person name="Peters R.J."/>
            <person name="Huang L."/>
            <person name="Gao W."/>
        </authorList>
    </citation>
    <scope>NUCLEOTIDE SEQUENCE [LARGE SCALE GENOMIC DNA]</scope>
    <source>
        <strain evidence="14">cv. XIE 37</strain>
        <tissue evidence="13">Leaf</tissue>
    </source>
</reference>
<gene>
    <name evidence="13" type="ORF">HS088_TW02G00128</name>
</gene>
<evidence type="ECO:0000256" key="12">
    <source>
        <dbReference type="ARBA" id="ARBA00047353"/>
    </source>
</evidence>
<comment type="pathway">
    <text evidence="3">Protein modification; protein glycosylation.</text>
</comment>
<evidence type="ECO:0000256" key="10">
    <source>
        <dbReference type="ARBA" id="ARBA00022989"/>
    </source>
</evidence>
<dbReference type="PANTHER" id="PTHR21528:SF0">
    <property type="entry name" value="DEHYDRODOLICHYL DIPHOSPHATE SYNTHASE COMPLEX SUBUNIT NUS1"/>
    <property type="match status" value="1"/>
</dbReference>
<evidence type="ECO:0000256" key="9">
    <source>
        <dbReference type="ARBA" id="ARBA00022842"/>
    </source>
</evidence>
<keyword evidence="11" id="KW-0472">Membrane</keyword>
<evidence type="ECO:0000256" key="5">
    <source>
        <dbReference type="ARBA" id="ARBA00012596"/>
    </source>
</evidence>
<protein>
    <recommendedName>
        <fullName evidence="5">ditrans,polycis-polyprenyl diphosphate synthase [(2E,6E)-farnesyldiphosphate specific]</fullName>
        <ecNumber evidence="5">2.5.1.87</ecNumber>
    </recommendedName>
</protein>
<comment type="catalytic activity">
    <reaction evidence="12">
        <text>n isopentenyl diphosphate + (2E,6E)-farnesyl diphosphate = a di-trans,poly-cis-polyprenyl diphosphate + n diphosphate</text>
        <dbReference type="Rhea" id="RHEA:53008"/>
        <dbReference type="Rhea" id="RHEA-COMP:19494"/>
        <dbReference type="ChEBI" id="CHEBI:33019"/>
        <dbReference type="ChEBI" id="CHEBI:128769"/>
        <dbReference type="ChEBI" id="CHEBI:136960"/>
        <dbReference type="ChEBI" id="CHEBI:175763"/>
        <dbReference type="EC" id="2.5.1.87"/>
    </reaction>
</comment>
<dbReference type="EC" id="2.5.1.87" evidence="5"/>
<keyword evidence="7" id="KW-0812">Transmembrane</keyword>